<dbReference type="EMBL" id="JARKIE010000837">
    <property type="protein sequence ID" value="KAJ7615686.1"/>
    <property type="molecule type" value="Genomic_DNA"/>
</dbReference>
<name>A0AAD7FCE8_MYCRO</name>
<keyword evidence="2" id="KW-1185">Reference proteome</keyword>
<proteinExistence type="predicted"/>
<comment type="caution">
    <text evidence="1">The sequence shown here is derived from an EMBL/GenBank/DDBJ whole genome shotgun (WGS) entry which is preliminary data.</text>
</comment>
<protein>
    <submittedName>
        <fullName evidence="1">Uncharacterized protein</fullName>
    </submittedName>
</protein>
<gene>
    <name evidence="1" type="ORF">B0H17DRAFT_1152830</name>
</gene>
<sequence length="166" mass="18425">MTEVHVHRDTLDRGPVMTTPAGFFEDGNIIFPDLQAIFNATNPWAGEDEGEILKTAQGGEAQEEGCWGSRIPSNVNGRVGVVARYMSICRPELGHLTSVTNHTDEHSQIEHDEHNRGIFDVSSGWLCIKATWQTCIPELNRFWFTASSVPNREQLCTLDSARGQGT</sequence>
<accession>A0AAD7FCE8</accession>
<evidence type="ECO:0000313" key="2">
    <source>
        <dbReference type="Proteomes" id="UP001221757"/>
    </source>
</evidence>
<reference evidence="1" key="1">
    <citation type="submission" date="2023-03" db="EMBL/GenBank/DDBJ databases">
        <title>Massive genome expansion in bonnet fungi (Mycena s.s.) driven by repeated elements and novel gene families across ecological guilds.</title>
        <authorList>
            <consortium name="Lawrence Berkeley National Laboratory"/>
            <person name="Harder C.B."/>
            <person name="Miyauchi S."/>
            <person name="Viragh M."/>
            <person name="Kuo A."/>
            <person name="Thoen E."/>
            <person name="Andreopoulos B."/>
            <person name="Lu D."/>
            <person name="Skrede I."/>
            <person name="Drula E."/>
            <person name="Henrissat B."/>
            <person name="Morin E."/>
            <person name="Kohler A."/>
            <person name="Barry K."/>
            <person name="LaButti K."/>
            <person name="Morin E."/>
            <person name="Salamov A."/>
            <person name="Lipzen A."/>
            <person name="Mereny Z."/>
            <person name="Hegedus B."/>
            <person name="Baldrian P."/>
            <person name="Stursova M."/>
            <person name="Weitz H."/>
            <person name="Taylor A."/>
            <person name="Grigoriev I.V."/>
            <person name="Nagy L.G."/>
            <person name="Martin F."/>
            <person name="Kauserud H."/>
        </authorList>
    </citation>
    <scope>NUCLEOTIDE SEQUENCE</scope>
    <source>
        <strain evidence="1">CBHHK067</strain>
    </source>
</reference>
<evidence type="ECO:0000313" key="1">
    <source>
        <dbReference type="EMBL" id="KAJ7615686.1"/>
    </source>
</evidence>
<organism evidence="1 2">
    <name type="scientific">Mycena rosella</name>
    <name type="common">Pink bonnet</name>
    <name type="synonym">Agaricus rosellus</name>
    <dbReference type="NCBI Taxonomy" id="1033263"/>
    <lineage>
        <taxon>Eukaryota</taxon>
        <taxon>Fungi</taxon>
        <taxon>Dikarya</taxon>
        <taxon>Basidiomycota</taxon>
        <taxon>Agaricomycotina</taxon>
        <taxon>Agaricomycetes</taxon>
        <taxon>Agaricomycetidae</taxon>
        <taxon>Agaricales</taxon>
        <taxon>Marasmiineae</taxon>
        <taxon>Mycenaceae</taxon>
        <taxon>Mycena</taxon>
    </lineage>
</organism>
<dbReference type="AlphaFoldDB" id="A0AAD7FCE8"/>
<dbReference type="Proteomes" id="UP001221757">
    <property type="component" value="Unassembled WGS sequence"/>
</dbReference>